<dbReference type="Proteomes" id="UP000014500">
    <property type="component" value="Unassembled WGS sequence"/>
</dbReference>
<dbReference type="InterPro" id="IPR006643">
    <property type="entry name" value="Zasp-like_motif"/>
</dbReference>
<keyword evidence="2" id="KW-0963">Cytoplasm</keyword>
<organism evidence="6 7">
    <name type="scientific">Strigamia maritima</name>
    <name type="common">European centipede</name>
    <name type="synonym">Geophilus maritimus</name>
    <dbReference type="NCBI Taxonomy" id="126957"/>
    <lineage>
        <taxon>Eukaryota</taxon>
        <taxon>Metazoa</taxon>
        <taxon>Ecdysozoa</taxon>
        <taxon>Arthropoda</taxon>
        <taxon>Myriapoda</taxon>
        <taxon>Chilopoda</taxon>
        <taxon>Pleurostigmophora</taxon>
        <taxon>Geophilomorpha</taxon>
        <taxon>Linotaeniidae</taxon>
        <taxon>Strigamia</taxon>
    </lineage>
</organism>
<dbReference type="InterPro" id="IPR001478">
    <property type="entry name" value="PDZ"/>
</dbReference>
<keyword evidence="3" id="KW-0862">Zinc</keyword>
<dbReference type="GO" id="GO:0030036">
    <property type="term" value="P:actin cytoskeleton organization"/>
    <property type="evidence" value="ECO:0007669"/>
    <property type="project" value="TreeGrafter"/>
</dbReference>
<evidence type="ECO:0000259" key="5">
    <source>
        <dbReference type="PROSITE" id="PS50106"/>
    </source>
</evidence>
<feature type="region of interest" description="Disordered" evidence="4">
    <location>
        <begin position="233"/>
        <end position="261"/>
    </location>
</feature>
<protein>
    <recommendedName>
        <fullName evidence="5">PDZ domain-containing protein</fullName>
    </recommendedName>
</protein>
<dbReference type="GO" id="GO:0051371">
    <property type="term" value="F:muscle alpha-actinin binding"/>
    <property type="evidence" value="ECO:0007669"/>
    <property type="project" value="TreeGrafter"/>
</dbReference>
<keyword evidence="3" id="KW-0479">Metal-binding</keyword>
<dbReference type="Pfam" id="PF15936">
    <property type="entry name" value="DUF4749"/>
    <property type="match status" value="1"/>
</dbReference>
<dbReference type="SUPFAM" id="SSF50156">
    <property type="entry name" value="PDZ domain-like"/>
    <property type="match status" value="1"/>
</dbReference>
<dbReference type="STRING" id="126957.T1J315"/>
<evidence type="ECO:0000313" key="6">
    <source>
        <dbReference type="EnsemblMetazoa" id="SMAR007972-PA"/>
    </source>
</evidence>
<dbReference type="HOGENOM" id="CLU_054638_1_1_1"/>
<accession>T1J315</accession>
<dbReference type="GO" id="GO:0003779">
    <property type="term" value="F:actin binding"/>
    <property type="evidence" value="ECO:0007669"/>
    <property type="project" value="TreeGrafter"/>
</dbReference>
<sequence length="316" mass="34811">MERPAFIRVPKSRYSEMSQQQSVNLFRDGPGTPWGFRLVGGKDLNCPLSLQRVTLGTPSEGELRRGDVILRIGNRDATKLSHQEAQNLIKNAGNHLQLVVNRSQYTPQSPDIYGPRPLATLAANATHHGLPRTDFSYGAPQHRYIPPPPPNAPSSQDDDNYDIERERIAVTSQPHRTPVLIQPSVKVKHDTPVGSYLRHVNDPFVRAAPQTSIKHHPVLQHANETLMRARLQESVTSAASNSSGIGSPRGRSETPDSGSVPTIVHRQYNSPIDMYSAQNIAASITGQTGIRVTPEAMGRLVKAAILDYAMEGRYFV</sequence>
<evidence type="ECO:0000256" key="4">
    <source>
        <dbReference type="SAM" id="MobiDB-lite"/>
    </source>
</evidence>
<feature type="region of interest" description="Disordered" evidence="4">
    <location>
        <begin position="137"/>
        <end position="159"/>
    </location>
</feature>
<dbReference type="OMA" id="VNQMEYV"/>
<dbReference type="InterPro" id="IPR031847">
    <property type="entry name" value="PDLI1-4/Zasp-like_mid"/>
</dbReference>
<name>T1J315_STRMM</name>
<dbReference type="AlphaFoldDB" id="T1J315"/>
<evidence type="ECO:0000313" key="7">
    <source>
        <dbReference type="Proteomes" id="UP000014500"/>
    </source>
</evidence>
<dbReference type="eggNOG" id="KOG3528">
    <property type="taxonomic scope" value="Eukaryota"/>
</dbReference>
<dbReference type="InterPro" id="IPR036034">
    <property type="entry name" value="PDZ_sf"/>
</dbReference>
<reference evidence="6" key="2">
    <citation type="submission" date="2015-02" db="UniProtKB">
        <authorList>
            <consortium name="EnsemblMetazoa"/>
        </authorList>
    </citation>
    <scope>IDENTIFICATION</scope>
</reference>
<dbReference type="Gene3D" id="2.30.42.10">
    <property type="match status" value="1"/>
</dbReference>
<reference evidence="7" key="1">
    <citation type="submission" date="2011-05" db="EMBL/GenBank/DDBJ databases">
        <authorList>
            <person name="Richards S.R."/>
            <person name="Qu J."/>
            <person name="Jiang H."/>
            <person name="Jhangiani S.N."/>
            <person name="Agravi P."/>
            <person name="Goodspeed R."/>
            <person name="Gross S."/>
            <person name="Mandapat C."/>
            <person name="Jackson L."/>
            <person name="Mathew T."/>
            <person name="Pu L."/>
            <person name="Thornton R."/>
            <person name="Saada N."/>
            <person name="Wilczek-Boney K.B."/>
            <person name="Lee S."/>
            <person name="Kovar C."/>
            <person name="Wu Y."/>
            <person name="Scherer S.E."/>
            <person name="Worley K.C."/>
            <person name="Muzny D.M."/>
            <person name="Gibbs R."/>
        </authorList>
    </citation>
    <scope>NUCLEOTIDE SEQUENCE</scope>
    <source>
        <strain evidence="7">Brora</strain>
    </source>
</reference>
<dbReference type="GO" id="GO:0031941">
    <property type="term" value="C:filamentous actin"/>
    <property type="evidence" value="ECO:0007669"/>
    <property type="project" value="TreeGrafter"/>
</dbReference>
<dbReference type="PhylomeDB" id="T1J315"/>
<dbReference type="GO" id="GO:0030018">
    <property type="term" value="C:Z disc"/>
    <property type="evidence" value="ECO:0007669"/>
    <property type="project" value="TreeGrafter"/>
</dbReference>
<dbReference type="PROSITE" id="PS50106">
    <property type="entry name" value="PDZ"/>
    <property type="match status" value="1"/>
</dbReference>
<dbReference type="PANTHER" id="PTHR24214">
    <property type="entry name" value="PDZ AND LIM DOMAIN PROTEIN ZASP"/>
    <property type="match status" value="1"/>
</dbReference>
<feature type="compositionally biased region" description="Polar residues" evidence="4">
    <location>
        <begin position="233"/>
        <end position="245"/>
    </location>
</feature>
<evidence type="ECO:0000256" key="3">
    <source>
        <dbReference type="ARBA" id="ARBA00023038"/>
    </source>
</evidence>
<keyword evidence="3" id="KW-0440">LIM domain</keyword>
<dbReference type="GO" id="GO:0061061">
    <property type="term" value="P:muscle structure development"/>
    <property type="evidence" value="ECO:0007669"/>
    <property type="project" value="TreeGrafter"/>
</dbReference>
<dbReference type="EnsemblMetazoa" id="SMAR007972-RA">
    <property type="protein sequence ID" value="SMAR007972-PA"/>
    <property type="gene ID" value="SMAR007972"/>
</dbReference>
<dbReference type="Pfam" id="PF00595">
    <property type="entry name" value="PDZ"/>
    <property type="match status" value="1"/>
</dbReference>
<dbReference type="EMBL" id="JH431816">
    <property type="status" value="NOT_ANNOTATED_CDS"/>
    <property type="molecule type" value="Genomic_DNA"/>
</dbReference>
<keyword evidence="7" id="KW-1185">Reference proteome</keyword>
<dbReference type="InterPro" id="IPR050604">
    <property type="entry name" value="PDZ-LIM_domain"/>
</dbReference>
<evidence type="ECO:0000256" key="1">
    <source>
        <dbReference type="ARBA" id="ARBA00004496"/>
    </source>
</evidence>
<dbReference type="FunFam" id="2.30.42.10:FF:000192">
    <property type="entry name" value="Uncharacterized protein, isoform J"/>
    <property type="match status" value="1"/>
</dbReference>
<dbReference type="GO" id="GO:0005912">
    <property type="term" value="C:adherens junction"/>
    <property type="evidence" value="ECO:0007669"/>
    <property type="project" value="TreeGrafter"/>
</dbReference>
<comment type="subcellular location">
    <subcellularLocation>
        <location evidence="1">Cytoplasm</location>
    </subcellularLocation>
</comment>
<dbReference type="SMART" id="SM00735">
    <property type="entry name" value="ZM"/>
    <property type="match status" value="1"/>
</dbReference>
<dbReference type="GO" id="GO:0001725">
    <property type="term" value="C:stress fiber"/>
    <property type="evidence" value="ECO:0007669"/>
    <property type="project" value="TreeGrafter"/>
</dbReference>
<dbReference type="PANTHER" id="PTHR24214:SF38">
    <property type="entry name" value="PDZ AND LIM DOMAIN PROTEIN ZASP-RELATED"/>
    <property type="match status" value="1"/>
</dbReference>
<proteinExistence type="predicted"/>
<dbReference type="SMART" id="SM00228">
    <property type="entry name" value="PDZ"/>
    <property type="match status" value="1"/>
</dbReference>
<dbReference type="CDD" id="cd23068">
    <property type="entry name" value="PDZ_ZASP52-like"/>
    <property type="match status" value="1"/>
</dbReference>
<evidence type="ECO:0000256" key="2">
    <source>
        <dbReference type="ARBA" id="ARBA00022490"/>
    </source>
</evidence>
<feature type="domain" description="PDZ" evidence="5">
    <location>
        <begin position="22"/>
        <end position="104"/>
    </location>
</feature>